<dbReference type="EMBL" id="NGKU01000001">
    <property type="protein sequence ID" value="OTN76066.1"/>
    <property type="molecule type" value="Genomic_DNA"/>
</dbReference>
<dbReference type="STRING" id="1834191.A5886_001143"/>
<dbReference type="AlphaFoldDB" id="A0A242A4V2"/>
<dbReference type="Gene3D" id="3.40.630.30">
    <property type="match status" value="1"/>
</dbReference>
<dbReference type="InterPro" id="IPR000182">
    <property type="entry name" value="GNAT_dom"/>
</dbReference>
<protein>
    <recommendedName>
        <fullName evidence="1">N-acetyltransferase domain-containing protein</fullName>
    </recommendedName>
</protein>
<keyword evidence="3" id="KW-1185">Reference proteome</keyword>
<dbReference type="Proteomes" id="UP000195043">
    <property type="component" value="Unassembled WGS sequence"/>
</dbReference>
<comment type="caution">
    <text evidence="2">The sequence shown here is derived from an EMBL/GenBank/DDBJ whole genome shotgun (WGS) entry which is preliminary data.</text>
</comment>
<reference evidence="2 3" key="1">
    <citation type="submission" date="2017-05" db="EMBL/GenBank/DDBJ databases">
        <title>The Genome Sequence of Enterococcus sp. 8G7_MSG3316.</title>
        <authorList>
            <consortium name="The Broad Institute Genomics Platform"/>
            <consortium name="The Broad Institute Genomic Center for Infectious Diseases"/>
            <person name="Earl A."/>
            <person name="Manson A."/>
            <person name="Schwartman J."/>
            <person name="Gilmore M."/>
            <person name="Abouelleil A."/>
            <person name="Cao P."/>
            <person name="Chapman S."/>
            <person name="Cusick C."/>
            <person name="Shea T."/>
            <person name="Young S."/>
            <person name="Neafsey D."/>
            <person name="Nusbaum C."/>
            <person name="Birren B."/>
        </authorList>
    </citation>
    <scope>NUCLEOTIDE SEQUENCE [LARGE SCALE GENOMIC DNA]</scope>
    <source>
        <strain evidence="2 3">8G7_MSG3316</strain>
    </source>
</reference>
<gene>
    <name evidence="2" type="ORF">A5886_001143</name>
</gene>
<sequence length="149" mass="17581">MIHLKEINQSNYRACIALELAGHQKDFVSPNWYSLLESIFEEQRQAFAIYHEKDMVGFILFSYYAADDDYPKDSWWIERYMIDHKYQQQGYGRQGLAVAFKWFNEHVQAQELRISTVAGNEIAETLYEKMGFEKTGEEVSGEFVLLRKC</sequence>
<evidence type="ECO:0000313" key="2">
    <source>
        <dbReference type="EMBL" id="OTN76066.1"/>
    </source>
</evidence>
<accession>A0A242A4V2</accession>
<dbReference type="PANTHER" id="PTHR43328:SF1">
    <property type="entry name" value="N-ACETYLTRANSFERASE DOMAIN-CONTAINING PROTEIN"/>
    <property type="match status" value="1"/>
</dbReference>
<dbReference type="CDD" id="cd04301">
    <property type="entry name" value="NAT_SF"/>
    <property type="match status" value="1"/>
</dbReference>
<organism evidence="2 3">
    <name type="scientific">Candidatus Enterococcus testudinis</name>
    <dbReference type="NCBI Taxonomy" id="1834191"/>
    <lineage>
        <taxon>Bacteria</taxon>
        <taxon>Bacillati</taxon>
        <taxon>Bacillota</taxon>
        <taxon>Bacilli</taxon>
        <taxon>Lactobacillales</taxon>
        <taxon>Enterococcaceae</taxon>
        <taxon>Enterococcus</taxon>
    </lineage>
</organism>
<evidence type="ECO:0000313" key="3">
    <source>
        <dbReference type="Proteomes" id="UP000195043"/>
    </source>
</evidence>
<dbReference type="Pfam" id="PF00583">
    <property type="entry name" value="Acetyltransf_1"/>
    <property type="match status" value="1"/>
</dbReference>
<proteinExistence type="predicted"/>
<name>A0A242A4V2_9ENTE</name>
<feature type="domain" description="N-acetyltransferase" evidence="1">
    <location>
        <begin position="2"/>
        <end position="149"/>
    </location>
</feature>
<dbReference type="RefSeq" id="WP_086274060.1">
    <property type="nucleotide sequence ID" value="NZ_NGKU01000001.1"/>
</dbReference>
<dbReference type="GO" id="GO:0016747">
    <property type="term" value="F:acyltransferase activity, transferring groups other than amino-acyl groups"/>
    <property type="evidence" value="ECO:0007669"/>
    <property type="project" value="InterPro"/>
</dbReference>
<dbReference type="OrthoDB" id="9127144at2"/>
<dbReference type="SUPFAM" id="SSF55729">
    <property type="entry name" value="Acyl-CoA N-acyltransferases (Nat)"/>
    <property type="match status" value="1"/>
</dbReference>
<dbReference type="PROSITE" id="PS51186">
    <property type="entry name" value="GNAT"/>
    <property type="match status" value="1"/>
</dbReference>
<evidence type="ECO:0000259" key="1">
    <source>
        <dbReference type="PROSITE" id="PS51186"/>
    </source>
</evidence>
<dbReference type="PANTHER" id="PTHR43328">
    <property type="entry name" value="ACETYLTRANSFERASE-RELATED"/>
    <property type="match status" value="1"/>
</dbReference>
<dbReference type="InterPro" id="IPR016181">
    <property type="entry name" value="Acyl_CoA_acyltransferase"/>
</dbReference>